<dbReference type="SUPFAM" id="SSF53850">
    <property type="entry name" value="Periplasmic binding protein-like II"/>
    <property type="match status" value="1"/>
</dbReference>
<feature type="region of interest" description="Disordered" evidence="1">
    <location>
        <begin position="1"/>
        <end position="21"/>
    </location>
</feature>
<evidence type="ECO:0000256" key="1">
    <source>
        <dbReference type="SAM" id="MobiDB-lite"/>
    </source>
</evidence>
<accession>A0ABR3ZJR1</accession>
<protein>
    <submittedName>
        <fullName evidence="2">Uncharacterized protein</fullName>
    </submittedName>
</protein>
<sequence>MPFEEYTADKSSSTLDKTDRPRCLSTPEDALINAAAAGAYLLTDRSTLLRQTWVQSIPNNSITVFFEPTRDDDVLMNSCYSLNAKVSNPQYAKGTQQFLDFLSSPRGQDIIANYGVRETGLPLFAPVIDGFATTFLKGGRPHNGRWVFSSRL</sequence>
<keyword evidence="3" id="KW-1185">Reference proteome</keyword>
<evidence type="ECO:0000313" key="2">
    <source>
        <dbReference type="EMBL" id="KAL1900953.1"/>
    </source>
</evidence>
<name>A0ABR3ZJR1_9PEZI</name>
<organism evidence="2 3">
    <name type="scientific">Sporothrix stenoceras</name>
    <dbReference type="NCBI Taxonomy" id="5173"/>
    <lineage>
        <taxon>Eukaryota</taxon>
        <taxon>Fungi</taxon>
        <taxon>Dikarya</taxon>
        <taxon>Ascomycota</taxon>
        <taxon>Pezizomycotina</taxon>
        <taxon>Sordariomycetes</taxon>
        <taxon>Sordariomycetidae</taxon>
        <taxon>Ophiostomatales</taxon>
        <taxon>Ophiostomataceae</taxon>
        <taxon>Sporothrix</taxon>
    </lineage>
</organism>
<dbReference type="EMBL" id="JAWCUI010000008">
    <property type="protein sequence ID" value="KAL1900953.1"/>
    <property type="molecule type" value="Genomic_DNA"/>
</dbReference>
<dbReference type="Proteomes" id="UP001583186">
    <property type="component" value="Unassembled WGS sequence"/>
</dbReference>
<gene>
    <name evidence="2" type="ORF">Sste5346_002014</name>
</gene>
<evidence type="ECO:0000313" key="3">
    <source>
        <dbReference type="Proteomes" id="UP001583186"/>
    </source>
</evidence>
<dbReference type="Gene3D" id="3.40.190.10">
    <property type="entry name" value="Periplasmic binding protein-like II"/>
    <property type="match status" value="1"/>
</dbReference>
<comment type="caution">
    <text evidence="2">The sequence shown here is derived from an EMBL/GenBank/DDBJ whole genome shotgun (WGS) entry which is preliminary data.</text>
</comment>
<proteinExistence type="predicted"/>
<reference evidence="2 3" key="1">
    <citation type="journal article" date="2024" name="IMA Fungus">
        <title>IMA Genome - F19 : A genome assembly and annotation guide to empower mycologists, including annotated draft genome sequences of Ceratocystis pirilliformis, Diaporthe australafricana, Fusarium ophioides, Paecilomyces lecythidis, and Sporothrix stenoceras.</title>
        <authorList>
            <person name="Aylward J."/>
            <person name="Wilson A.M."/>
            <person name="Visagie C.M."/>
            <person name="Spraker J."/>
            <person name="Barnes I."/>
            <person name="Buitendag C."/>
            <person name="Ceriani C."/>
            <person name="Del Mar Angel L."/>
            <person name="du Plessis D."/>
            <person name="Fuchs T."/>
            <person name="Gasser K."/>
            <person name="Kramer D."/>
            <person name="Li W."/>
            <person name="Munsamy K."/>
            <person name="Piso A."/>
            <person name="Price J.L."/>
            <person name="Sonnekus B."/>
            <person name="Thomas C."/>
            <person name="van der Nest A."/>
            <person name="van Dijk A."/>
            <person name="van Heerden A."/>
            <person name="van Vuuren N."/>
            <person name="Yilmaz N."/>
            <person name="Duong T.A."/>
            <person name="van der Merwe N.A."/>
            <person name="Wingfield M.J."/>
            <person name="Wingfield B.D."/>
        </authorList>
    </citation>
    <scope>NUCLEOTIDE SEQUENCE [LARGE SCALE GENOMIC DNA]</scope>
    <source>
        <strain evidence="2 3">CMW 5346</strain>
    </source>
</reference>